<comment type="caution">
    <text evidence="4">The sequence shown here is derived from an EMBL/GenBank/DDBJ whole genome shotgun (WGS) entry which is preliminary data.</text>
</comment>
<reference evidence="4 5" key="1">
    <citation type="submission" date="2018-06" db="EMBL/GenBank/DDBJ databases">
        <title>Genomic Encyclopedia of Archaeal and Bacterial Type Strains, Phase II (KMG-II): from individual species to whole genera.</title>
        <authorList>
            <person name="Goeker M."/>
        </authorList>
    </citation>
    <scope>NUCLEOTIDE SEQUENCE [LARGE SCALE GENOMIC DNA]</scope>
    <source>
        <strain evidence="4 5">DSM 27372</strain>
    </source>
</reference>
<evidence type="ECO:0000259" key="3">
    <source>
        <dbReference type="Pfam" id="PF16344"/>
    </source>
</evidence>
<organism evidence="4 5">
    <name type="scientific">Pedobacter nutrimenti</name>
    <dbReference type="NCBI Taxonomy" id="1241337"/>
    <lineage>
        <taxon>Bacteria</taxon>
        <taxon>Pseudomonadati</taxon>
        <taxon>Bacteroidota</taxon>
        <taxon>Sphingobacteriia</taxon>
        <taxon>Sphingobacteriales</taxon>
        <taxon>Sphingobacteriaceae</taxon>
        <taxon>Pedobacter</taxon>
    </lineage>
</organism>
<dbReference type="PANTHER" id="PTHR30273">
    <property type="entry name" value="PERIPLASMIC SIGNAL SENSOR AND SIGMA FACTOR ACTIVATOR FECR-RELATED"/>
    <property type="match status" value="1"/>
</dbReference>
<dbReference type="InterPro" id="IPR032508">
    <property type="entry name" value="FecR_C"/>
</dbReference>
<protein>
    <submittedName>
        <fullName evidence="4">FecR family protein</fullName>
    </submittedName>
</protein>
<keyword evidence="5" id="KW-1185">Reference proteome</keyword>
<sequence>MDQPVDKALLKKFIAGECTAAEQRVVNHFLQEPRGKLLLNTLMQEQWEAADGFQVDDASLQQWKGELEQRLGLPGEQNTELKIHRQKNYFLRNAAIWTGIILCFAVYGVLNFKNNELQQQKNAAVLEQKINPYGRRSSFLLSDSTRVYLGAGSKLSYTRRFLGEQRTVHLEGEAYFEVTKNPKKPFVIYTGKVRTMVLGTSFKVTAFAGQPLSVAVTTGKVRVDRIEGDHQLQSLAVLTPGLKLTYDQGKANTSQANVEDTEKWKKGLLVFKAVPLQQLLTEVGRWYNVRISIRRKSLGHIPVSVNLDTNVPVNKLLDGLAAVTGLKYELKNKNTVAIY</sequence>
<accession>A0A318UCD2</accession>
<dbReference type="RefSeq" id="WP_110830912.1">
    <property type="nucleotide sequence ID" value="NZ_QKLU01000004.1"/>
</dbReference>
<feature type="domain" description="FecR protein" evidence="2">
    <location>
        <begin position="135"/>
        <end position="222"/>
    </location>
</feature>
<evidence type="ECO:0000313" key="4">
    <source>
        <dbReference type="EMBL" id="PYF74034.1"/>
    </source>
</evidence>
<feature type="transmembrane region" description="Helical" evidence="1">
    <location>
        <begin position="90"/>
        <end position="110"/>
    </location>
</feature>
<keyword evidence="1" id="KW-0472">Membrane</keyword>
<dbReference type="EMBL" id="QKLU01000004">
    <property type="protein sequence ID" value="PYF74034.1"/>
    <property type="molecule type" value="Genomic_DNA"/>
</dbReference>
<evidence type="ECO:0000259" key="2">
    <source>
        <dbReference type="Pfam" id="PF04773"/>
    </source>
</evidence>
<dbReference type="PANTHER" id="PTHR30273:SF2">
    <property type="entry name" value="PROTEIN FECR"/>
    <property type="match status" value="1"/>
</dbReference>
<keyword evidence="1" id="KW-0812">Transmembrane</keyword>
<dbReference type="AlphaFoldDB" id="A0A318UCD2"/>
<dbReference type="PIRSF" id="PIRSF018266">
    <property type="entry name" value="FecR"/>
    <property type="match status" value="1"/>
</dbReference>
<dbReference type="InterPro" id="IPR006860">
    <property type="entry name" value="FecR"/>
</dbReference>
<feature type="domain" description="Protein FecR C-terminal" evidence="3">
    <location>
        <begin position="269"/>
        <end position="334"/>
    </location>
</feature>
<dbReference type="InterPro" id="IPR012373">
    <property type="entry name" value="Ferrdict_sens_TM"/>
</dbReference>
<proteinExistence type="predicted"/>
<dbReference type="Gene3D" id="2.60.120.1440">
    <property type="match status" value="1"/>
</dbReference>
<dbReference type="Gene3D" id="3.55.50.30">
    <property type="match status" value="1"/>
</dbReference>
<evidence type="ECO:0000256" key="1">
    <source>
        <dbReference type="SAM" id="Phobius"/>
    </source>
</evidence>
<dbReference type="Pfam" id="PF04773">
    <property type="entry name" value="FecR"/>
    <property type="match status" value="1"/>
</dbReference>
<evidence type="ECO:0000313" key="5">
    <source>
        <dbReference type="Proteomes" id="UP000248198"/>
    </source>
</evidence>
<gene>
    <name evidence="4" type="ORF">B0O44_104204</name>
</gene>
<dbReference type="Pfam" id="PF16344">
    <property type="entry name" value="FecR_C"/>
    <property type="match status" value="1"/>
</dbReference>
<dbReference type="OrthoDB" id="1119382at2"/>
<keyword evidence="1" id="KW-1133">Transmembrane helix</keyword>
<dbReference type="Proteomes" id="UP000248198">
    <property type="component" value="Unassembled WGS sequence"/>
</dbReference>
<dbReference type="GO" id="GO:0016989">
    <property type="term" value="F:sigma factor antagonist activity"/>
    <property type="evidence" value="ECO:0007669"/>
    <property type="project" value="TreeGrafter"/>
</dbReference>
<name>A0A318UCD2_9SPHI</name>